<evidence type="ECO:0000313" key="1">
    <source>
        <dbReference type="EMBL" id="RPA89851.1"/>
    </source>
</evidence>
<accession>A0A3N4IZX9</accession>
<gene>
    <name evidence="1" type="ORF">L873DRAFT_1849105</name>
</gene>
<sequence>MIQLANCWGQYVRLCYRERFGGNDGILGEFEKGVLSHTGSLREQEVILSRYNLANKPFDFRHTKKEYMKAYEGGVSSGLLEKSIQLLGNQALSKNLSSEQGAQFYRYVAFGRGSVQIDSFVKMWEGINQALKRREAVECARDHLESRDIETALHERSLAYLLLTVYEMVERAR</sequence>
<protein>
    <submittedName>
        <fullName evidence="1">Uncharacterized protein</fullName>
    </submittedName>
</protein>
<name>A0A3N4IZX9_9PEZI</name>
<proteinExistence type="predicted"/>
<keyword evidence="2" id="KW-1185">Reference proteome</keyword>
<dbReference type="Proteomes" id="UP000276215">
    <property type="component" value="Unassembled WGS sequence"/>
</dbReference>
<reference evidence="1 2" key="1">
    <citation type="journal article" date="2018" name="Nat. Ecol. Evol.">
        <title>Pezizomycetes genomes reveal the molecular basis of ectomycorrhizal truffle lifestyle.</title>
        <authorList>
            <person name="Murat C."/>
            <person name="Payen T."/>
            <person name="Noel B."/>
            <person name="Kuo A."/>
            <person name="Morin E."/>
            <person name="Chen J."/>
            <person name="Kohler A."/>
            <person name="Krizsan K."/>
            <person name="Balestrini R."/>
            <person name="Da Silva C."/>
            <person name="Montanini B."/>
            <person name="Hainaut M."/>
            <person name="Levati E."/>
            <person name="Barry K.W."/>
            <person name="Belfiori B."/>
            <person name="Cichocki N."/>
            <person name="Clum A."/>
            <person name="Dockter R.B."/>
            <person name="Fauchery L."/>
            <person name="Guy J."/>
            <person name="Iotti M."/>
            <person name="Le Tacon F."/>
            <person name="Lindquist E.A."/>
            <person name="Lipzen A."/>
            <person name="Malagnac F."/>
            <person name="Mello A."/>
            <person name="Molinier V."/>
            <person name="Miyauchi S."/>
            <person name="Poulain J."/>
            <person name="Riccioni C."/>
            <person name="Rubini A."/>
            <person name="Sitrit Y."/>
            <person name="Splivallo R."/>
            <person name="Traeger S."/>
            <person name="Wang M."/>
            <person name="Zifcakova L."/>
            <person name="Wipf D."/>
            <person name="Zambonelli A."/>
            <person name="Paolocci F."/>
            <person name="Nowrousian M."/>
            <person name="Ottonello S."/>
            <person name="Baldrian P."/>
            <person name="Spatafora J.W."/>
            <person name="Henrissat B."/>
            <person name="Nagy L.G."/>
            <person name="Aury J.M."/>
            <person name="Wincker P."/>
            <person name="Grigoriev I.V."/>
            <person name="Bonfante P."/>
            <person name="Martin F.M."/>
        </authorList>
    </citation>
    <scope>NUCLEOTIDE SEQUENCE [LARGE SCALE GENOMIC DNA]</scope>
    <source>
        <strain evidence="1 2">120613-1</strain>
    </source>
</reference>
<evidence type="ECO:0000313" key="2">
    <source>
        <dbReference type="Proteomes" id="UP000276215"/>
    </source>
</evidence>
<dbReference type="EMBL" id="ML120552">
    <property type="protein sequence ID" value="RPA89851.1"/>
    <property type="molecule type" value="Genomic_DNA"/>
</dbReference>
<dbReference type="AlphaFoldDB" id="A0A3N4IZX9"/>
<dbReference type="OrthoDB" id="3156807at2759"/>
<organism evidence="1 2">
    <name type="scientific">Choiromyces venosus 120613-1</name>
    <dbReference type="NCBI Taxonomy" id="1336337"/>
    <lineage>
        <taxon>Eukaryota</taxon>
        <taxon>Fungi</taxon>
        <taxon>Dikarya</taxon>
        <taxon>Ascomycota</taxon>
        <taxon>Pezizomycotina</taxon>
        <taxon>Pezizomycetes</taxon>
        <taxon>Pezizales</taxon>
        <taxon>Tuberaceae</taxon>
        <taxon>Choiromyces</taxon>
    </lineage>
</organism>